<proteinExistence type="inferred from homology"/>
<dbReference type="InterPro" id="IPR043502">
    <property type="entry name" value="DNA/RNA_pol_sf"/>
</dbReference>
<dbReference type="PROSITE" id="PS50173">
    <property type="entry name" value="UMUC"/>
    <property type="match status" value="1"/>
</dbReference>
<gene>
    <name evidence="12" type="primary">dinB</name>
    <name evidence="15" type="ORF">SAMN05216243_0139</name>
</gene>
<dbReference type="Gene3D" id="3.40.1170.60">
    <property type="match status" value="1"/>
</dbReference>
<dbReference type="RefSeq" id="WP_093210284.1">
    <property type="nucleotide sequence ID" value="NZ_FNFL01000001.1"/>
</dbReference>
<evidence type="ECO:0000256" key="9">
    <source>
        <dbReference type="ARBA" id="ARBA00022932"/>
    </source>
</evidence>
<keyword evidence="9 12" id="KW-0239">DNA-directed DNA polymerase</keyword>
<evidence type="ECO:0000256" key="1">
    <source>
        <dbReference type="ARBA" id="ARBA00010945"/>
    </source>
</evidence>
<name>A0A1G8VJ77_9BACI</name>
<feature type="region of interest" description="Disordered" evidence="13">
    <location>
        <begin position="391"/>
        <end position="418"/>
    </location>
</feature>
<dbReference type="PANTHER" id="PTHR11076">
    <property type="entry name" value="DNA REPAIR POLYMERASE UMUC / TRANSFERASE FAMILY MEMBER"/>
    <property type="match status" value="1"/>
</dbReference>
<dbReference type="OrthoDB" id="9808813at2"/>
<dbReference type="Gene3D" id="3.30.70.270">
    <property type="match status" value="1"/>
</dbReference>
<dbReference type="GO" id="GO:0006261">
    <property type="term" value="P:DNA-templated DNA replication"/>
    <property type="evidence" value="ECO:0007669"/>
    <property type="project" value="UniProtKB-UniRule"/>
</dbReference>
<dbReference type="GO" id="GO:0042276">
    <property type="term" value="P:error-prone translesion synthesis"/>
    <property type="evidence" value="ECO:0007669"/>
    <property type="project" value="TreeGrafter"/>
</dbReference>
<feature type="binding site" evidence="12">
    <location>
        <position position="112"/>
    </location>
    <ligand>
        <name>Mg(2+)</name>
        <dbReference type="ChEBI" id="CHEBI:18420"/>
    </ligand>
</feature>
<comment type="function">
    <text evidence="12">Poorly processive, error-prone DNA polymerase involved in untargeted mutagenesis. Copies undamaged DNA at stalled replication forks, which arise in vivo from mismatched or misaligned primer ends. These misaligned primers can be extended by PolIV. Exhibits no 3'-5' exonuclease (proofreading) activity. May be involved in translesional synthesis, in conjunction with the beta clamp from PolIII.</text>
</comment>
<keyword evidence="12" id="KW-0238">DNA-binding</keyword>
<evidence type="ECO:0000259" key="14">
    <source>
        <dbReference type="PROSITE" id="PS50173"/>
    </source>
</evidence>
<reference evidence="15 16" key="1">
    <citation type="submission" date="2016-10" db="EMBL/GenBank/DDBJ databases">
        <authorList>
            <person name="de Groot N.N."/>
        </authorList>
    </citation>
    <scope>NUCLEOTIDE SEQUENCE [LARGE SCALE GENOMIC DNA]</scope>
    <source>
        <strain evidence="15 16">CGMCC 1.6502</strain>
    </source>
</reference>
<dbReference type="GO" id="GO:0003684">
    <property type="term" value="F:damaged DNA binding"/>
    <property type="evidence" value="ECO:0007669"/>
    <property type="project" value="InterPro"/>
</dbReference>
<dbReference type="SUPFAM" id="SSF100879">
    <property type="entry name" value="Lesion bypass DNA polymerase (Y-family), little finger domain"/>
    <property type="match status" value="1"/>
</dbReference>
<dbReference type="InterPro" id="IPR050116">
    <property type="entry name" value="DNA_polymerase-Y"/>
</dbReference>
<dbReference type="NCBIfam" id="NF002492">
    <property type="entry name" value="PRK01810.1"/>
    <property type="match status" value="1"/>
</dbReference>
<dbReference type="Gene3D" id="1.10.150.20">
    <property type="entry name" value="5' to 3' exonuclease, C-terminal subdomain"/>
    <property type="match status" value="1"/>
</dbReference>
<keyword evidence="16" id="KW-1185">Reference proteome</keyword>
<evidence type="ECO:0000256" key="12">
    <source>
        <dbReference type="HAMAP-Rule" id="MF_01113"/>
    </source>
</evidence>
<dbReference type="AlphaFoldDB" id="A0A1G8VJ77"/>
<dbReference type="HAMAP" id="MF_01113">
    <property type="entry name" value="DNApol_IV"/>
    <property type="match status" value="1"/>
</dbReference>
<dbReference type="GO" id="GO:0006281">
    <property type="term" value="P:DNA repair"/>
    <property type="evidence" value="ECO:0007669"/>
    <property type="project" value="UniProtKB-UniRule"/>
</dbReference>
<comment type="subunit">
    <text evidence="12">Monomer.</text>
</comment>
<evidence type="ECO:0000256" key="5">
    <source>
        <dbReference type="ARBA" id="ARBA00022705"/>
    </source>
</evidence>
<keyword evidence="2 12" id="KW-0515">Mutator protein</keyword>
<keyword evidence="6 12" id="KW-0479">Metal-binding</keyword>
<keyword evidence="3 12" id="KW-0808">Transferase</keyword>
<dbReference type="InterPro" id="IPR024728">
    <property type="entry name" value="PolY_HhH_motif"/>
</dbReference>
<dbReference type="GO" id="GO:0005829">
    <property type="term" value="C:cytosol"/>
    <property type="evidence" value="ECO:0007669"/>
    <property type="project" value="TreeGrafter"/>
</dbReference>
<feature type="binding site" evidence="12">
    <location>
        <position position="16"/>
    </location>
    <ligand>
        <name>Mg(2+)</name>
        <dbReference type="ChEBI" id="CHEBI:18420"/>
    </ligand>
</feature>
<dbReference type="Gene3D" id="3.30.1490.100">
    <property type="entry name" value="DNA polymerase, Y-family, little finger domain"/>
    <property type="match status" value="1"/>
</dbReference>
<dbReference type="GO" id="GO:0000287">
    <property type="term" value="F:magnesium ion binding"/>
    <property type="evidence" value="ECO:0007669"/>
    <property type="project" value="UniProtKB-UniRule"/>
</dbReference>
<dbReference type="SUPFAM" id="SSF56672">
    <property type="entry name" value="DNA/RNA polymerases"/>
    <property type="match status" value="1"/>
</dbReference>
<comment type="cofactor">
    <cofactor evidence="12">
        <name>Mg(2+)</name>
        <dbReference type="ChEBI" id="CHEBI:18420"/>
    </cofactor>
    <text evidence="12">Binds 2 magnesium ions per subunit.</text>
</comment>
<feature type="active site" evidence="12">
    <location>
        <position position="113"/>
    </location>
</feature>
<comment type="similarity">
    <text evidence="1 12">Belongs to the DNA polymerase type-Y family.</text>
</comment>
<dbReference type="NCBIfam" id="NF002677">
    <property type="entry name" value="PRK02406.1"/>
    <property type="match status" value="1"/>
</dbReference>
<dbReference type="InterPro" id="IPR043128">
    <property type="entry name" value="Rev_trsase/Diguanyl_cyclase"/>
</dbReference>
<dbReference type="InterPro" id="IPR022880">
    <property type="entry name" value="DNApol_IV"/>
</dbReference>
<dbReference type="PANTHER" id="PTHR11076:SF33">
    <property type="entry name" value="DNA POLYMERASE KAPPA"/>
    <property type="match status" value="1"/>
</dbReference>
<evidence type="ECO:0000256" key="8">
    <source>
        <dbReference type="ARBA" id="ARBA00022842"/>
    </source>
</evidence>
<evidence type="ECO:0000256" key="10">
    <source>
        <dbReference type="ARBA" id="ARBA00023204"/>
    </source>
</evidence>
<keyword evidence="10 12" id="KW-0234">DNA repair</keyword>
<comment type="catalytic activity">
    <reaction evidence="11 12">
        <text>DNA(n) + a 2'-deoxyribonucleoside 5'-triphosphate = DNA(n+1) + diphosphate</text>
        <dbReference type="Rhea" id="RHEA:22508"/>
        <dbReference type="Rhea" id="RHEA-COMP:17339"/>
        <dbReference type="Rhea" id="RHEA-COMP:17340"/>
        <dbReference type="ChEBI" id="CHEBI:33019"/>
        <dbReference type="ChEBI" id="CHEBI:61560"/>
        <dbReference type="ChEBI" id="CHEBI:173112"/>
        <dbReference type="EC" id="2.7.7.7"/>
    </reaction>
</comment>
<dbReference type="InterPro" id="IPR017961">
    <property type="entry name" value="DNA_pol_Y-fam_little_finger"/>
</dbReference>
<feature type="site" description="Substrate discrimination" evidence="12">
    <location>
        <position position="21"/>
    </location>
</feature>
<feature type="domain" description="UmuC" evidence="14">
    <location>
        <begin position="12"/>
        <end position="193"/>
    </location>
</feature>
<dbReference type="STRING" id="407036.SAMN05216243_0139"/>
<organism evidence="15 16">
    <name type="scientific">Sediminibacillus albus</name>
    <dbReference type="NCBI Taxonomy" id="407036"/>
    <lineage>
        <taxon>Bacteria</taxon>
        <taxon>Bacillati</taxon>
        <taxon>Bacillota</taxon>
        <taxon>Bacilli</taxon>
        <taxon>Bacillales</taxon>
        <taxon>Bacillaceae</taxon>
        <taxon>Sediminibacillus</taxon>
    </lineage>
</organism>
<dbReference type="EMBL" id="FNFL01000001">
    <property type="protein sequence ID" value="SDJ65947.1"/>
    <property type="molecule type" value="Genomic_DNA"/>
</dbReference>
<evidence type="ECO:0000256" key="6">
    <source>
        <dbReference type="ARBA" id="ARBA00022723"/>
    </source>
</evidence>
<evidence type="ECO:0000256" key="11">
    <source>
        <dbReference type="ARBA" id="ARBA00049244"/>
    </source>
</evidence>
<accession>A0A1G8VJ77</accession>
<dbReference type="Proteomes" id="UP000198694">
    <property type="component" value="Unassembled WGS sequence"/>
</dbReference>
<evidence type="ECO:0000256" key="13">
    <source>
        <dbReference type="SAM" id="MobiDB-lite"/>
    </source>
</evidence>
<dbReference type="EC" id="2.7.7.7" evidence="12"/>
<dbReference type="Pfam" id="PF11799">
    <property type="entry name" value="IMS_C"/>
    <property type="match status" value="1"/>
</dbReference>
<keyword evidence="12" id="KW-0963">Cytoplasm</keyword>
<keyword evidence="8 12" id="KW-0460">Magnesium</keyword>
<dbReference type="FunFam" id="3.40.1170.60:FF:000003">
    <property type="entry name" value="DNA polymerase eta"/>
    <property type="match status" value="1"/>
</dbReference>
<evidence type="ECO:0000256" key="3">
    <source>
        <dbReference type="ARBA" id="ARBA00022679"/>
    </source>
</evidence>
<sequence length="418" mass="48031">MSKWYPKNGRVIFHVDMNSFYASVEMAYNPDLKGKAVAIAGNPGERKGIIVTSSYEARKKGVKTTMPLWEAKKLCPELLVMRPNFDRYRTASRQMFKILSDVTSFIQPVSIDEGYMDITDCEQLGSPLEIAENIQNRIKEELDLPCSIGIAPNKFLAKMASDMKKPMGITVLRKRDLADKLWPLAVKEMYGIGEKTADKLNKLNIHTIKDLVDTDTYQLKRVLGINGERLQNRAKGLDTSPVDPDAVHEFKSIGSSETLPHDTTDELEIRKLFVHLTRNVVRRMRRKQAVGRGIQIMIKYHDHKTITRSRKLSDYMENEEDILAVSLDLFDKHWNQQPVRLLGVTVQDVAEKKDVAKQLDLFTYEKEAGKEKLYQTIDKLTEKYGKNPFMKLGANEEDDQPRTSFQKDFLNDFKKHDE</sequence>
<evidence type="ECO:0000313" key="15">
    <source>
        <dbReference type="EMBL" id="SDJ65947.1"/>
    </source>
</evidence>
<dbReference type="InterPro" id="IPR001126">
    <property type="entry name" value="UmuC"/>
</dbReference>
<evidence type="ECO:0000313" key="16">
    <source>
        <dbReference type="Proteomes" id="UP000198694"/>
    </source>
</evidence>
<evidence type="ECO:0000256" key="4">
    <source>
        <dbReference type="ARBA" id="ARBA00022695"/>
    </source>
</evidence>
<evidence type="ECO:0000256" key="2">
    <source>
        <dbReference type="ARBA" id="ARBA00022457"/>
    </source>
</evidence>
<protein>
    <recommendedName>
        <fullName evidence="12">DNA polymerase IV</fullName>
        <shortName evidence="12">Pol IV</shortName>
        <ecNumber evidence="12">2.7.7.7</ecNumber>
    </recommendedName>
</protein>
<feature type="compositionally biased region" description="Basic and acidic residues" evidence="13">
    <location>
        <begin position="409"/>
        <end position="418"/>
    </location>
</feature>
<evidence type="ECO:0000256" key="7">
    <source>
        <dbReference type="ARBA" id="ARBA00022763"/>
    </source>
</evidence>
<dbReference type="GO" id="GO:0009432">
    <property type="term" value="P:SOS response"/>
    <property type="evidence" value="ECO:0007669"/>
    <property type="project" value="TreeGrafter"/>
</dbReference>
<dbReference type="NCBIfam" id="NF002848">
    <property type="entry name" value="PRK03103.1"/>
    <property type="match status" value="1"/>
</dbReference>
<dbReference type="GO" id="GO:0003887">
    <property type="term" value="F:DNA-directed DNA polymerase activity"/>
    <property type="evidence" value="ECO:0007669"/>
    <property type="project" value="UniProtKB-UniRule"/>
</dbReference>
<comment type="subcellular location">
    <subcellularLocation>
        <location evidence="12">Cytoplasm</location>
    </subcellularLocation>
</comment>
<dbReference type="Pfam" id="PF00817">
    <property type="entry name" value="IMS"/>
    <property type="match status" value="1"/>
</dbReference>
<keyword evidence="4 12" id="KW-0548">Nucleotidyltransferase</keyword>
<dbReference type="InterPro" id="IPR036775">
    <property type="entry name" value="DNA_pol_Y-fam_lit_finger_sf"/>
</dbReference>
<dbReference type="Pfam" id="PF11798">
    <property type="entry name" value="IMS_HHH"/>
    <property type="match status" value="1"/>
</dbReference>
<keyword evidence="5 12" id="KW-0235">DNA replication</keyword>
<keyword evidence="7 12" id="KW-0227">DNA damage</keyword>
<dbReference type="CDD" id="cd03586">
    <property type="entry name" value="PolY_Pol_IV_kappa"/>
    <property type="match status" value="1"/>
</dbReference>
<dbReference type="FunFam" id="3.30.1490.100:FF:000004">
    <property type="entry name" value="DNA polymerase IV"/>
    <property type="match status" value="1"/>
</dbReference>